<accession>A0A7U3V161</accession>
<keyword evidence="3" id="KW-1185">Reference proteome</keyword>
<reference evidence="2 3" key="4">
    <citation type="journal article" date="2020" name="Sci. Rep.">
        <title>beta-carboline chemical signals induce reveromycin production through a LuxR family regulator in Streptomyces sp. SN-593.</title>
        <authorList>
            <person name="Panthee S."/>
            <person name="Kito N."/>
            <person name="Hayashi T."/>
            <person name="Shimizu T."/>
            <person name="Ishikawa J."/>
            <person name="Hamamoto H."/>
            <person name="Osada H."/>
            <person name="Takahashi S."/>
        </authorList>
    </citation>
    <scope>NUCLEOTIDE SEQUENCE [LARGE SCALE GENOMIC DNA]</scope>
    <source>
        <strain evidence="2 3">SN-593</strain>
    </source>
</reference>
<dbReference type="KEGG" id="arev:RVR_10186"/>
<dbReference type="PANTHER" id="PTHR30157:SF0">
    <property type="entry name" value="NADPH-DEPENDENT FERRIC-CHELATE REDUCTASE"/>
    <property type="match status" value="1"/>
</dbReference>
<dbReference type="AlphaFoldDB" id="A0A7U3V161"/>
<dbReference type="InterPro" id="IPR017927">
    <property type="entry name" value="FAD-bd_FR_type"/>
</dbReference>
<reference evidence="2 3" key="1">
    <citation type="journal article" date="2010" name="J. Bacteriol.">
        <title>Biochemical characterization of a novel indole prenyltransferase from Streptomyces sp. SN-593.</title>
        <authorList>
            <person name="Takahashi S."/>
            <person name="Takagi H."/>
            <person name="Toyoda A."/>
            <person name="Uramoto M."/>
            <person name="Nogawa T."/>
            <person name="Ueki M."/>
            <person name="Sakaki Y."/>
            <person name="Osada H."/>
        </authorList>
    </citation>
    <scope>NUCLEOTIDE SEQUENCE [LARGE SCALE GENOMIC DNA]</scope>
    <source>
        <strain evidence="2 3">SN-593</strain>
    </source>
</reference>
<dbReference type="Pfam" id="PF08021">
    <property type="entry name" value="FAD_binding_9"/>
    <property type="match status" value="1"/>
</dbReference>
<proteinExistence type="predicted"/>
<protein>
    <submittedName>
        <fullName evidence="2">Putative siderophore-interacting protein</fullName>
    </submittedName>
</protein>
<sequence length="303" mass="32114">MPPIQEELRRRTRQTRPQVRVRRAQVLRTADLTARMRRITVGGAELAGCAEGGLPADAWKFMLPPAGRRTVDLPVVGAGGLPEYAPGAVPPVLRAFTARRFDPAAHELTVDVLLHGDTPASVWARTAEPGDEVALAGPRHEFAASPEAAWHLLAGDETALPAIAAILESLPDGTEVVALIEVDGAADRINLAVPAGAEVVWLYRDGVPAGPGGPLEKAVRDVDRPFAAAQAWIGAEAGAARSLRRCLLDERGLPRPQLQASAYWKRDLTSDERDVQVLAAYQAAVAAGGDPDDPTLTTDADLA</sequence>
<dbReference type="InterPro" id="IPR039374">
    <property type="entry name" value="SIP_fam"/>
</dbReference>
<gene>
    <name evidence="2" type="ORF">RVR_10186</name>
</gene>
<dbReference type="PANTHER" id="PTHR30157">
    <property type="entry name" value="FERRIC REDUCTASE, NADPH-DEPENDENT"/>
    <property type="match status" value="1"/>
</dbReference>
<reference evidence="2 3" key="2">
    <citation type="journal article" date="2011" name="J. Antibiot.">
        <title>Furaquinocins I and J: novel polyketide isoprenoid hybrid compounds from Streptomyces reveromyceticus SN-593.</title>
        <authorList>
            <person name="Panthee S."/>
            <person name="Takahashi S."/>
            <person name="Takagi H."/>
            <person name="Nogawa T."/>
            <person name="Oowada E."/>
            <person name="Uramoto M."/>
            <person name="Osada H."/>
        </authorList>
    </citation>
    <scope>NUCLEOTIDE SEQUENCE [LARGE SCALE GENOMIC DNA]</scope>
    <source>
        <strain evidence="2 3">SN-593</strain>
    </source>
</reference>
<evidence type="ECO:0000259" key="1">
    <source>
        <dbReference type="PROSITE" id="PS51384"/>
    </source>
</evidence>
<name>A0A7U3V161_9ACTN</name>
<dbReference type="InterPro" id="IPR039261">
    <property type="entry name" value="FNR_nucleotide-bd"/>
</dbReference>
<dbReference type="InterPro" id="IPR013113">
    <property type="entry name" value="SIP_FAD-bd"/>
</dbReference>
<evidence type="ECO:0000313" key="2">
    <source>
        <dbReference type="EMBL" id="BBB02304.1"/>
    </source>
</evidence>
<evidence type="ECO:0000313" key="3">
    <source>
        <dbReference type="Proteomes" id="UP000595703"/>
    </source>
</evidence>
<dbReference type="GO" id="GO:0016491">
    <property type="term" value="F:oxidoreductase activity"/>
    <property type="evidence" value="ECO:0007669"/>
    <property type="project" value="InterPro"/>
</dbReference>
<reference evidence="2 3" key="3">
    <citation type="journal article" date="2011" name="Nat. Chem. Biol.">
        <title>Reveromycin A biosynthesis uses RevG and RevJ for stereospecific spiroacetal formation.</title>
        <authorList>
            <person name="Takahashi S."/>
            <person name="Toyoda A."/>
            <person name="Sekiyama Y."/>
            <person name="Takagi H."/>
            <person name="Nogawa T."/>
            <person name="Uramoto M."/>
            <person name="Suzuki R."/>
            <person name="Koshino H."/>
            <person name="Kumano T."/>
            <person name="Panthee S."/>
            <person name="Dairi T."/>
            <person name="Ishikawa J."/>
            <person name="Ikeda H."/>
            <person name="Sakaki Y."/>
            <person name="Osada H."/>
        </authorList>
    </citation>
    <scope>NUCLEOTIDE SEQUENCE [LARGE SCALE GENOMIC DNA]</scope>
    <source>
        <strain evidence="2 3">SN-593</strain>
    </source>
</reference>
<dbReference type="InterPro" id="IPR007037">
    <property type="entry name" value="SIP_rossman_dom"/>
</dbReference>
<organism evidence="2 3">
    <name type="scientific">Actinacidiphila reveromycinica</name>
    <dbReference type="NCBI Taxonomy" id="659352"/>
    <lineage>
        <taxon>Bacteria</taxon>
        <taxon>Bacillati</taxon>
        <taxon>Actinomycetota</taxon>
        <taxon>Actinomycetes</taxon>
        <taxon>Kitasatosporales</taxon>
        <taxon>Streptomycetaceae</taxon>
        <taxon>Actinacidiphila</taxon>
    </lineage>
</organism>
<dbReference type="Pfam" id="PF04954">
    <property type="entry name" value="SIP"/>
    <property type="match status" value="1"/>
</dbReference>
<dbReference type="InterPro" id="IPR017938">
    <property type="entry name" value="Riboflavin_synthase-like_b-brl"/>
</dbReference>
<feature type="domain" description="FAD-binding FR-type" evidence="1">
    <location>
        <begin position="19"/>
        <end position="145"/>
    </location>
</feature>
<dbReference type="CDD" id="cd06193">
    <property type="entry name" value="siderophore_interacting"/>
    <property type="match status" value="1"/>
</dbReference>
<dbReference type="SUPFAM" id="SSF63380">
    <property type="entry name" value="Riboflavin synthase domain-like"/>
    <property type="match status" value="1"/>
</dbReference>
<dbReference type="Gene3D" id="2.40.30.10">
    <property type="entry name" value="Translation factors"/>
    <property type="match status" value="1"/>
</dbReference>
<dbReference type="Gene3D" id="3.40.50.80">
    <property type="entry name" value="Nucleotide-binding domain of ferredoxin-NADP reductase (FNR) module"/>
    <property type="match status" value="1"/>
</dbReference>
<dbReference type="Proteomes" id="UP000595703">
    <property type="component" value="Chromosome"/>
</dbReference>
<dbReference type="PROSITE" id="PS51384">
    <property type="entry name" value="FAD_FR"/>
    <property type="match status" value="1"/>
</dbReference>
<dbReference type="EMBL" id="AP018365">
    <property type="protein sequence ID" value="BBB02304.1"/>
    <property type="molecule type" value="Genomic_DNA"/>
</dbReference>
<dbReference type="RefSeq" id="WP_202238247.1">
    <property type="nucleotide sequence ID" value="NZ_AP018365.1"/>
</dbReference>